<organism evidence="2 3">
    <name type="scientific">Trifolium medium</name>
    <dbReference type="NCBI Taxonomy" id="97028"/>
    <lineage>
        <taxon>Eukaryota</taxon>
        <taxon>Viridiplantae</taxon>
        <taxon>Streptophyta</taxon>
        <taxon>Embryophyta</taxon>
        <taxon>Tracheophyta</taxon>
        <taxon>Spermatophyta</taxon>
        <taxon>Magnoliopsida</taxon>
        <taxon>eudicotyledons</taxon>
        <taxon>Gunneridae</taxon>
        <taxon>Pentapetalae</taxon>
        <taxon>rosids</taxon>
        <taxon>fabids</taxon>
        <taxon>Fabales</taxon>
        <taxon>Fabaceae</taxon>
        <taxon>Papilionoideae</taxon>
        <taxon>50 kb inversion clade</taxon>
        <taxon>NPAAA clade</taxon>
        <taxon>Hologalegina</taxon>
        <taxon>IRL clade</taxon>
        <taxon>Trifolieae</taxon>
        <taxon>Trifolium</taxon>
    </lineage>
</organism>
<evidence type="ECO:0000313" key="3">
    <source>
        <dbReference type="Proteomes" id="UP000265520"/>
    </source>
</evidence>
<evidence type="ECO:0000259" key="1">
    <source>
        <dbReference type="Pfam" id="PF00078"/>
    </source>
</evidence>
<protein>
    <submittedName>
        <fullName evidence="2">RNA-directed DNA polymerase (Reverse transcriptase)</fullName>
    </submittedName>
</protein>
<accession>A0A392P649</accession>
<keyword evidence="2" id="KW-0548">Nucleotidyltransferase</keyword>
<feature type="domain" description="Reverse transcriptase" evidence="1">
    <location>
        <begin position="13"/>
        <end position="73"/>
    </location>
</feature>
<name>A0A392P649_9FABA</name>
<dbReference type="PANTHER" id="PTHR31635">
    <property type="entry name" value="REVERSE TRANSCRIPTASE DOMAIN-CONTAINING PROTEIN-RELATED"/>
    <property type="match status" value="1"/>
</dbReference>
<keyword evidence="2" id="KW-0695">RNA-directed DNA polymerase</keyword>
<dbReference type="InterPro" id="IPR000477">
    <property type="entry name" value="RT_dom"/>
</dbReference>
<proteinExistence type="predicted"/>
<sequence>MLPNFNANIVVLIPKTPDVDSVSQFRPITLANFKFKIISKILTDRLAQILPSIISTEQRGFIKGRQIKDCICLTSEGINLLHLKFFGDDVMVFCKGTAANIGVLANLFQSYANIYGQV</sequence>
<reference evidence="2 3" key="1">
    <citation type="journal article" date="2018" name="Front. Plant Sci.">
        <title>Red Clover (Trifolium pratense) and Zigzag Clover (T. medium) - A Picture of Genomic Similarities and Differences.</title>
        <authorList>
            <person name="Dluhosova J."/>
            <person name="Istvanek J."/>
            <person name="Nedelnik J."/>
            <person name="Repkova J."/>
        </authorList>
    </citation>
    <scope>NUCLEOTIDE SEQUENCE [LARGE SCALE GENOMIC DNA]</scope>
    <source>
        <strain evidence="3">cv. 10/8</strain>
        <tissue evidence="2">Leaf</tissue>
    </source>
</reference>
<comment type="caution">
    <text evidence="2">The sequence shown here is derived from an EMBL/GenBank/DDBJ whole genome shotgun (WGS) entry which is preliminary data.</text>
</comment>
<dbReference type="Pfam" id="PF00078">
    <property type="entry name" value="RVT_1"/>
    <property type="match status" value="1"/>
</dbReference>
<dbReference type="Proteomes" id="UP000265520">
    <property type="component" value="Unassembled WGS sequence"/>
</dbReference>
<dbReference type="EMBL" id="LXQA010065722">
    <property type="protein sequence ID" value="MCI07528.1"/>
    <property type="molecule type" value="Genomic_DNA"/>
</dbReference>
<keyword evidence="2" id="KW-0808">Transferase</keyword>
<dbReference type="PANTHER" id="PTHR31635:SF196">
    <property type="entry name" value="REVERSE TRANSCRIPTASE DOMAIN-CONTAINING PROTEIN-RELATED"/>
    <property type="match status" value="1"/>
</dbReference>
<dbReference type="AlphaFoldDB" id="A0A392P649"/>
<evidence type="ECO:0000313" key="2">
    <source>
        <dbReference type="EMBL" id="MCI07528.1"/>
    </source>
</evidence>
<feature type="non-terminal residue" evidence="2">
    <location>
        <position position="118"/>
    </location>
</feature>
<keyword evidence="3" id="KW-1185">Reference proteome</keyword>
<dbReference type="GO" id="GO:0003964">
    <property type="term" value="F:RNA-directed DNA polymerase activity"/>
    <property type="evidence" value="ECO:0007669"/>
    <property type="project" value="UniProtKB-KW"/>
</dbReference>